<accession>A0A1I5AST1</accession>
<comment type="similarity">
    <text evidence="3">Belongs to the FdhD family.</text>
</comment>
<dbReference type="GO" id="GO:0005737">
    <property type="term" value="C:cytoplasm"/>
    <property type="evidence" value="ECO:0007669"/>
    <property type="project" value="UniProtKB-SubCell"/>
</dbReference>
<dbReference type="GO" id="GO:0097163">
    <property type="term" value="F:sulfur carrier activity"/>
    <property type="evidence" value="ECO:0007669"/>
    <property type="project" value="UniProtKB-UniRule"/>
</dbReference>
<dbReference type="STRING" id="1367852.SAMN05216516_1139"/>
<dbReference type="HAMAP" id="MF_00187">
    <property type="entry name" value="FdhD"/>
    <property type="match status" value="1"/>
</dbReference>
<evidence type="ECO:0000313" key="5">
    <source>
        <dbReference type="Proteomes" id="UP000242222"/>
    </source>
</evidence>
<dbReference type="AlphaFoldDB" id="A0A1I5AST1"/>
<dbReference type="GO" id="GO:0016783">
    <property type="term" value="F:sulfurtransferase activity"/>
    <property type="evidence" value="ECO:0007669"/>
    <property type="project" value="InterPro"/>
</dbReference>
<evidence type="ECO:0000256" key="1">
    <source>
        <dbReference type="ARBA" id="ARBA00022490"/>
    </source>
</evidence>
<dbReference type="SUPFAM" id="SSF53927">
    <property type="entry name" value="Cytidine deaminase-like"/>
    <property type="match status" value="1"/>
</dbReference>
<dbReference type="InterPro" id="IPR003786">
    <property type="entry name" value="FdhD"/>
</dbReference>
<evidence type="ECO:0000256" key="2">
    <source>
        <dbReference type="ARBA" id="ARBA00023150"/>
    </source>
</evidence>
<gene>
    <name evidence="3" type="primary">fdhD</name>
    <name evidence="4" type="ORF">SAMN05216516_1139</name>
</gene>
<name>A0A1I5AST1_9GAMM</name>
<evidence type="ECO:0000256" key="3">
    <source>
        <dbReference type="HAMAP-Rule" id="MF_00187"/>
    </source>
</evidence>
<dbReference type="EMBL" id="FOVC01000013">
    <property type="protein sequence ID" value="SFN65491.1"/>
    <property type="molecule type" value="Genomic_DNA"/>
</dbReference>
<feature type="active site" description="Cysteine persulfide intermediate" evidence="3">
    <location>
        <position position="166"/>
    </location>
</feature>
<dbReference type="GO" id="GO:0006777">
    <property type="term" value="P:Mo-molybdopterin cofactor biosynthetic process"/>
    <property type="evidence" value="ECO:0007669"/>
    <property type="project" value="UniProtKB-UniRule"/>
</dbReference>
<reference evidence="5" key="1">
    <citation type="submission" date="2016-10" db="EMBL/GenBank/DDBJ databases">
        <authorList>
            <person name="Varghese N."/>
            <person name="Submissions S."/>
        </authorList>
    </citation>
    <scope>NUCLEOTIDE SEQUENCE [LARGE SCALE GENOMIC DNA]</scope>
    <source>
        <strain evidence="5">N6PO6</strain>
    </source>
</reference>
<proteinExistence type="inferred from homology"/>
<organism evidence="4 5">
    <name type="scientific">Izhakiella capsodis</name>
    <dbReference type="NCBI Taxonomy" id="1367852"/>
    <lineage>
        <taxon>Bacteria</taxon>
        <taxon>Pseudomonadati</taxon>
        <taxon>Pseudomonadota</taxon>
        <taxon>Gammaproteobacteria</taxon>
        <taxon>Enterobacterales</taxon>
        <taxon>Erwiniaceae</taxon>
        <taxon>Izhakiella</taxon>
    </lineage>
</organism>
<keyword evidence="5" id="KW-1185">Reference proteome</keyword>
<dbReference type="PANTHER" id="PTHR30592">
    <property type="entry name" value="FORMATE DEHYDROGENASE"/>
    <property type="match status" value="1"/>
</dbReference>
<comment type="function">
    <text evidence="3">Required for formate dehydrogenase (FDH) activity. Acts as a sulfur carrier protein that transfers sulfur from IscS to the molybdenum cofactor prior to its insertion into FDH.</text>
</comment>
<protein>
    <recommendedName>
        <fullName evidence="3">Sulfur carrier protein FdhD</fullName>
    </recommendedName>
</protein>
<dbReference type="NCBIfam" id="TIGR00129">
    <property type="entry name" value="fdhD_narQ"/>
    <property type="match status" value="1"/>
</dbReference>
<dbReference type="Proteomes" id="UP000242222">
    <property type="component" value="Unassembled WGS sequence"/>
</dbReference>
<dbReference type="Gene3D" id="3.40.140.10">
    <property type="entry name" value="Cytidine Deaminase, domain 2"/>
    <property type="match status" value="1"/>
</dbReference>
<evidence type="ECO:0000313" key="4">
    <source>
        <dbReference type="EMBL" id="SFN65491.1"/>
    </source>
</evidence>
<sequence length="320" mass="35036">MRAITNSLHPPSCRKSHSAEMKWFNHAIKLSHYYKIRRIEKKVASLNAEKQPPNEARCIPSGVVSKPIWTKKALNVSVADWLAEEVPVALVYNGISHVVMMASPGDLQHLAVGFSLSEGIIASAQDIYGIDIVDVCQGIEVQIELSSRRFMALKERRRAMEGRTGCGVCGVEQLAEIGKPVEPLPFTQSFELSLLDAPLKQLKICQPVGRMTGCTHIAGWIMPDGQLINGFEDIGRHVALDKLLGARSHQPEWQSGAALISSRASYEMVQKAAMCGVEILFAVSAATSLAVEVAERSNLTLVGFSQPGRATVYSHPQRLR</sequence>
<comment type="caution">
    <text evidence="3">Lacks conserved residue(s) required for the propagation of feature annotation.</text>
</comment>
<dbReference type="Pfam" id="PF02634">
    <property type="entry name" value="FdhD-NarQ"/>
    <property type="match status" value="1"/>
</dbReference>
<keyword evidence="2 3" id="KW-0501">Molybdenum cofactor biosynthesis</keyword>
<comment type="subcellular location">
    <subcellularLocation>
        <location evidence="3">Cytoplasm</location>
    </subcellularLocation>
</comment>
<keyword evidence="1 3" id="KW-0963">Cytoplasm</keyword>
<dbReference type="InterPro" id="IPR016193">
    <property type="entry name" value="Cytidine_deaminase-like"/>
</dbReference>
<dbReference type="PANTHER" id="PTHR30592:SF1">
    <property type="entry name" value="SULFUR CARRIER PROTEIN FDHD"/>
    <property type="match status" value="1"/>
</dbReference>
<dbReference type="Gene3D" id="3.10.20.10">
    <property type="match status" value="1"/>
</dbReference>